<evidence type="ECO:0008006" key="13">
    <source>
        <dbReference type="Google" id="ProtNLM"/>
    </source>
</evidence>
<feature type="region of interest" description="Disordered" evidence="7">
    <location>
        <begin position="491"/>
        <end position="514"/>
    </location>
</feature>
<keyword evidence="12" id="KW-1185">Reference proteome</keyword>
<evidence type="ECO:0000259" key="10">
    <source>
        <dbReference type="Pfam" id="PF14416"/>
    </source>
</evidence>
<feature type="compositionally biased region" description="Polar residues" evidence="7">
    <location>
        <begin position="576"/>
        <end position="586"/>
    </location>
</feature>
<comment type="similarity">
    <text evidence="2">Belongs to the PC-esterase family. TBL subfamily.</text>
</comment>
<dbReference type="GO" id="GO:0005794">
    <property type="term" value="C:Golgi apparatus"/>
    <property type="evidence" value="ECO:0007669"/>
    <property type="project" value="TreeGrafter"/>
</dbReference>
<dbReference type="EnsemblPlants" id="AUR62035049-RA">
    <property type="protein sequence ID" value="AUR62035049-RA:cds"/>
    <property type="gene ID" value="AUR62035049"/>
</dbReference>
<sequence>MALASHKDYGSASNYPRALSSIIISVGLLAVFITLASWILLSFPVGTVVRSYFYGVDQTSDLGLSVSLGGLNGSQVRGEDKTDFSDIDLAKSEGTTEKDQNQKQNDGGSKNQPGEDNQNQNAEISKDQRVEDIQNKNVEGSQNQNAEGSQKEVPSGDDTMPREQATNNTLPTEIPVEQATNNTQPMEIPREKATNNPLPMDDRDSPKDELINDASADLLKSETSPGNTDSKESVDSECDLYHGEWFYDSAGPLYTNNSCPVITQMQNCQGNGRPDKEYESWRWKPAQCELPRFNATKFLELMKGKTLAFVGDSVARNQMESLMCLLWQVETPKNRGNRHMQRWFFKSKSVMIVRIWSSWLVHQTSEASGDLPSGVAKLHLDVPDEVFMQNIPNFDVVVLSSGHWFAKQSVYMLNNQMVGTQLWSPPKKQQPLNINNVDAFGISVETSLTAMATHPNFTGLTILRAYSPDHYEGGAWNTGGSCTGKVRPILPGPYRSPDPNKITKRGPDGKPPPQDCLHWCMPGPVDTWNELVLEVIRREFEEDSDSVVSQEGGHVAKPDHDDESEVEMELEVDASTGETEPVRNQTESSEGSDSSDCDLYDGQWYYDPEGPLYTNNTCPILSQNQNCQGNGRPDKEYENWRWKPSQCELPRFNATKFLELMSGKTITFVGDSVARNQMESLLCILWQVEVPRNRGNRRMQRWFFKSNSVTIIRFWSAWLVHHTTEPFSYVPDGITKIHLDVPDETFMELTPKSDVVVFSNGHWFPKRSVYLLNNEIVGTQLWNSPENLAMNITSTEAYEISTETSLTALATHSNYSGLTIVTSYSPDHYENGAWNTGGSCTGKDRPLFPGQVVEHEYTNIMHDKQTAGFHQAVKKRTNESKLKLMDITEAFKYRHDGHPGPYRSLDPNKITKRDPNGRPPPQDCLHWCMPGPVDTWNELMLELIRREFEGNQNSAF</sequence>
<dbReference type="GO" id="GO:0016413">
    <property type="term" value="F:O-acetyltransferase activity"/>
    <property type="evidence" value="ECO:0007669"/>
    <property type="project" value="InterPro"/>
</dbReference>
<accession>A0A803MTQ8</accession>
<dbReference type="Gramene" id="AUR62035049-RA">
    <property type="protein sequence ID" value="AUR62035049-RA:cds"/>
    <property type="gene ID" value="AUR62035049"/>
</dbReference>
<organism evidence="11 12">
    <name type="scientific">Chenopodium quinoa</name>
    <name type="common">Quinoa</name>
    <dbReference type="NCBI Taxonomy" id="63459"/>
    <lineage>
        <taxon>Eukaryota</taxon>
        <taxon>Viridiplantae</taxon>
        <taxon>Streptophyta</taxon>
        <taxon>Embryophyta</taxon>
        <taxon>Tracheophyta</taxon>
        <taxon>Spermatophyta</taxon>
        <taxon>Magnoliopsida</taxon>
        <taxon>eudicotyledons</taxon>
        <taxon>Gunneridae</taxon>
        <taxon>Pentapetalae</taxon>
        <taxon>Caryophyllales</taxon>
        <taxon>Chenopodiaceae</taxon>
        <taxon>Chenopodioideae</taxon>
        <taxon>Atripliceae</taxon>
        <taxon>Chenopodium</taxon>
    </lineage>
</organism>
<name>A0A803MTQ8_CHEQI</name>
<dbReference type="PANTHER" id="PTHR32285:SF18">
    <property type="entry name" value="PROTEIN TRICHOME BIREFRINGENCE-LIKE 18"/>
    <property type="match status" value="1"/>
</dbReference>
<proteinExistence type="inferred from homology"/>
<feature type="compositionally biased region" description="Basic and acidic residues" evidence="7">
    <location>
        <begin position="124"/>
        <end position="134"/>
    </location>
</feature>
<dbReference type="Pfam" id="PF13839">
    <property type="entry name" value="PC-Esterase"/>
    <property type="match status" value="3"/>
</dbReference>
<dbReference type="GO" id="GO:0016020">
    <property type="term" value="C:membrane"/>
    <property type="evidence" value="ECO:0007669"/>
    <property type="project" value="UniProtKB-SubCell"/>
</dbReference>
<dbReference type="Pfam" id="PF14416">
    <property type="entry name" value="PMR5N"/>
    <property type="match status" value="2"/>
</dbReference>
<evidence type="ECO:0000256" key="8">
    <source>
        <dbReference type="SAM" id="Phobius"/>
    </source>
</evidence>
<keyword evidence="4" id="KW-0735">Signal-anchor</keyword>
<evidence type="ECO:0000256" key="2">
    <source>
        <dbReference type="ARBA" id="ARBA00007727"/>
    </source>
</evidence>
<evidence type="ECO:0000256" key="5">
    <source>
        <dbReference type="ARBA" id="ARBA00022989"/>
    </source>
</evidence>
<keyword evidence="6 8" id="KW-0472">Membrane</keyword>
<dbReference type="Proteomes" id="UP000596660">
    <property type="component" value="Unplaced"/>
</dbReference>
<keyword evidence="5 8" id="KW-1133">Transmembrane helix</keyword>
<feature type="region of interest" description="Disordered" evidence="7">
    <location>
        <begin position="91"/>
        <end position="209"/>
    </location>
</feature>
<feature type="transmembrane region" description="Helical" evidence="8">
    <location>
        <begin position="21"/>
        <end position="41"/>
    </location>
</feature>
<reference evidence="11" key="1">
    <citation type="journal article" date="2017" name="Nature">
        <title>The genome of Chenopodium quinoa.</title>
        <authorList>
            <person name="Jarvis D.E."/>
            <person name="Ho Y.S."/>
            <person name="Lightfoot D.J."/>
            <person name="Schmoeckel S.M."/>
            <person name="Li B."/>
            <person name="Borm T.J.A."/>
            <person name="Ohyanagi H."/>
            <person name="Mineta K."/>
            <person name="Michell C.T."/>
            <person name="Saber N."/>
            <person name="Kharbatia N.M."/>
            <person name="Rupper R.R."/>
            <person name="Sharp A.R."/>
            <person name="Dally N."/>
            <person name="Boughton B.A."/>
            <person name="Woo Y.H."/>
            <person name="Gao G."/>
            <person name="Schijlen E.G.W.M."/>
            <person name="Guo X."/>
            <person name="Momin A.A."/>
            <person name="Negrao S."/>
            <person name="Al-Babili S."/>
            <person name="Gehring C."/>
            <person name="Roessner U."/>
            <person name="Jung C."/>
            <person name="Murphy K."/>
            <person name="Arold S.T."/>
            <person name="Gojobori T."/>
            <person name="van der Linden C.G."/>
            <person name="van Loo E.N."/>
            <person name="Jellen E.N."/>
            <person name="Maughan P.J."/>
            <person name="Tester M."/>
        </authorList>
    </citation>
    <scope>NUCLEOTIDE SEQUENCE [LARGE SCALE GENOMIC DNA]</scope>
    <source>
        <strain evidence="11">cv. PI 614886</strain>
    </source>
</reference>
<reference evidence="11" key="2">
    <citation type="submission" date="2021-03" db="UniProtKB">
        <authorList>
            <consortium name="EnsemblPlants"/>
        </authorList>
    </citation>
    <scope>IDENTIFICATION</scope>
</reference>
<feature type="domain" description="Trichome birefringence-like C-terminal" evidence="9">
    <location>
        <begin position="649"/>
        <end position="942"/>
    </location>
</feature>
<dbReference type="AlphaFoldDB" id="A0A803MTQ8"/>
<dbReference type="InterPro" id="IPR025846">
    <property type="entry name" value="TBL_N"/>
</dbReference>
<evidence type="ECO:0000259" key="9">
    <source>
        <dbReference type="Pfam" id="PF13839"/>
    </source>
</evidence>
<feature type="domain" description="Trichome birefringence-like C-terminal" evidence="9">
    <location>
        <begin position="290"/>
        <end position="495"/>
    </location>
</feature>
<protein>
    <recommendedName>
        <fullName evidence="13">Trichome birefringence-like N-terminal domain-containing protein</fullName>
    </recommendedName>
</protein>
<evidence type="ECO:0000313" key="11">
    <source>
        <dbReference type="EnsemblPlants" id="AUR62035049-RA:cds"/>
    </source>
</evidence>
<feature type="domain" description="Trichome birefringence-like N-terminal" evidence="10">
    <location>
        <begin position="596"/>
        <end position="648"/>
    </location>
</feature>
<feature type="compositionally biased region" description="Polar residues" evidence="7">
    <location>
        <begin position="102"/>
        <end position="123"/>
    </location>
</feature>
<evidence type="ECO:0000256" key="4">
    <source>
        <dbReference type="ARBA" id="ARBA00022968"/>
    </source>
</evidence>
<feature type="compositionally biased region" description="Basic and acidic residues" evidence="7">
    <location>
        <begin position="91"/>
        <end position="101"/>
    </location>
</feature>
<feature type="compositionally biased region" description="Polar residues" evidence="7">
    <location>
        <begin position="135"/>
        <end position="148"/>
    </location>
</feature>
<comment type="subcellular location">
    <subcellularLocation>
        <location evidence="1">Membrane</location>
        <topology evidence="1">Single-pass membrane protein</topology>
    </subcellularLocation>
</comment>
<dbReference type="InterPro" id="IPR026057">
    <property type="entry name" value="TBL_C"/>
</dbReference>
<evidence type="ECO:0000256" key="1">
    <source>
        <dbReference type="ARBA" id="ARBA00004167"/>
    </source>
</evidence>
<evidence type="ECO:0000256" key="3">
    <source>
        <dbReference type="ARBA" id="ARBA00022692"/>
    </source>
</evidence>
<feature type="compositionally biased region" description="Basic and acidic residues" evidence="7">
    <location>
        <begin position="200"/>
        <end position="209"/>
    </location>
</feature>
<dbReference type="InterPro" id="IPR029962">
    <property type="entry name" value="TBL"/>
</dbReference>
<feature type="region of interest" description="Disordered" evidence="7">
    <location>
        <begin position="541"/>
        <end position="597"/>
    </location>
</feature>
<dbReference type="OMA" id="YREYNFN"/>
<evidence type="ECO:0000256" key="7">
    <source>
        <dbReference type="SAM" id="MobiDB-lite"/>
    </source>
</evidence>
<feature type="domain" description="Trichome birefringence-like C-terminal" evidence="9">
    <location>
        <begin position="501"/>
        <end position="534"/>
    </location>
</feature>
<feature type="domain" description="Trichome birefringence-like N-terminal" evidence="10">
    <location>
        <begin position="237"/>
        <end position="289"/>
    </location>
</feature>
<feature type="compositionally biased region" description="Acidic residues" evidence="7">
    <location>
        <begin position="561"/>
        <end position="572"/>
    </location>
</feature>
<evidence type="ECO:0000313" key="12">
    <source>
        <dbReference type="Proteomes" id="UP000596660"/>
    </source>
</evidence>
<keyword evidence="3 8" id="KW-0812">Transmembrane</keyword>
<dbReference type="PANTHER" id="PTHR32285">
    <property type="entry name" value="PROTEIN TRICHOME BIREFRINGENCE-LIKE 9-RELATED"/>
    <property type="match status" value="1"/>
</dbReference>
<feature type="region of interest" description="Disordered" evidence="7">
    <location>
        <begin position="895"/>
        <end position="923"/>
    </location>
</feature>
<evidence type="ECO:0000256" key="6">
    <source>
        <dbReference type="ARBA" id="ARBA00023136"/>
    </source>
</evidence>